<dbReference type="RefSeq" id="WP_117560617.1">
    <property type="nucleotide sequence ID" value="NZ_JAAITT010000081.1"/>
</dbReference>
<dbReference type="Proteomes" id="UP001299608">
    <property type="component" value="Unassembled WGS sequence"/>
</dbReference>
<reference evidence="4" key="2">
    <citation type="submission" date="2020-02" db="EMBL/GenBank/DDBJ databases">
        <authorList>
            <person name="Littmann E."/>
            <person name="Sorbara M."/>
        </authorList>
    </citation>
    <scope>NUCLEOTIDE SEQUENCE</scope>
    <source>
        <strain evidence="4">MSK.1.17</strain>
    </source>
</reference>
<feature type="region of interest" description="Disordered" evidence="1">
    <location>
        <begin position="45"/>
        <end position="68"/>
    </location>
</feature>
<reference evidence="3" key="3">
    <citation type="submission" date="2022-01" db="EMBL/GenBank/DDBJ databases">
        <title>Collection of gut derived symbiotic bacterial strains cultured from healthy donors.</title>
        <authorList>
            <person name="Lin H."/>
            <person name="Kohout C."/>
            <person name="Waligurski E."/>
            <person name="Pamer E.G."/>
        </authorList>
    </citation>
    <scope>NUCLEOTIDE SEQUENCE</scope>
    <source>
        <strain evidence="3">DFI.6.55</strain>
    </source>
</reference>
<dbReference type="EMBL" id="JAKNGE010000042">
    <property type="protein sequence ID" value="MCG4748736.1"/>
    <property type="molecule type" value="Genomic_DNA"/>
</dbReference>
<accession>A0AAX1SHH8</accession>
<protein>
    <recommendedName>
        <fullName evidence="7">NERD domain-containing protein</fullName>
    </recommendedName>
</protein>
<dbReference type="EMBL" id="JAAITT010000081">
    <property type="protein sequence ID" value="NSJ52563.1"/>
    <property type="molecule type" value="Genomic_DNA"/>
</dbReference>
<keyword evidence="2" id="KW-1133">Transmembrane helix</keyword>
<keyword evidence="5" id="KW-1185">Reference proteome</keyword>
<evidence type="ECO:0000256" key="2">
    <source>
        <dbReference type="SAM" id="Phobius"/>
    </source>
</evidence>
<reference evidence="4 5" key="1">
    <citation type="journal article" date="2020" name="Cell Host Microbe">
        <title>Functional and Genomic Variation between Human-Derived Isolates of Lachnospiraceae Reveals Inter- and Intra-Species Diversity.</title>
        <authorList>
            <person name="Sorbara M.T."/>
            <person name="Littmann E.R."/>
            <person name="Fontana E."/>
            <person name="Moody T.U."/>
            <person name="Kohout C.E."/>
            <person name="Gjonbalaj M."/>
            <person name="Eaton V."/>
            <person name="Seok R."/>
            <person name="Leiner I.M."/>
            <person name="Pamer E.G."/>
        </authorList>
    </citation>
    <scope>NUCLEOTIDE SEQUENCE [LARGE SCALE GENOMIC DNA]</scope>
    <source>
        <strain evidence="4 5">MSK.1.17</strain>
    </source>
</reference>
<name>A0AAX1SHH8_9FIRM</name>
<evidence type="ECO:0000256" key="1">
    <source>
        <dbReference type="SAM" id="MobiDB-lite"/>
    </source>
</evidence>
<proteinExistence type="predicted"/>
<comment type="caution">
    <text evidence="3">The sequence shown here is derived from an EMBL/GenBank/DDBJ whole genome shotgun (WGS) entry which is preliminary data.</text>
</comment>
<keyword evidence="2" id="KW-0812">Transmembrane</keyword>
<feature type="transmembrane region" description="Helical" evidence="2">
    <location>
        <begin position="9"/>
        <end position="26"/>
    </location>
</feature>
<evidence type="ECO:0000313" key="6">
    <source>
        <dbReference type="Proteomes" id="UP001299608"/>
    </source>
</evidence>
<evidence type="ECO:0000313" key="5">
    <source>
        <dbReference type="Proteomes" id="UP000669239"/>
    </source>
</evidence>
<gene>
    <name evidence="4" type="ORF">G5B36_28395</name>
    <name evidence="3" type="ORF">L0N08_25300</name>
</gene>
<sequence length="247" mass="27072">MEKISTEQIAFVIVMAVLLMFVLPIVQSRTGKSLSELLFGVGRKKKQDGADGAPKKSAGREPRMNNGTRNDLTVFVSQLLKTANKNGMGVVAPGLVEYKGKTAQLVAFLVAPSGVTGIYCLGFGGVVMPGEKDGPWKQHMNGQDTTFRNPLAVCKEQYELVRAAMDEAGVKADLDIVTVFTNSRVTLKAVPSARIYTQKQFMEHLKNTDSLKRGDVDVKEMTKVLARLAKIKEKKAGRNKKQREQEG</sequence>
<evidence type="ECO:0008006" key="7">
    <source>
        <dbReference type="Google" id="ProtNLM"/>
    </source>
</evidence>
<dbReference type="Proteomes" id="UP000669239">
    <property type="component" value="Unassembled WGS sequence"/>
</dbReference>
<dbReference type="AlphaFoldDB" id="A0AAX1SHH8"/>
<evidence type="ECO:0000313" key="4">
    <source>
        <dbReference type="EMBL" id="NSJ52563.1"/>
    </source>
</evidence>
<organism evidence="3 6">
    <name type="scientific">Enterocloster aldenensis</name>
    <dbReference type="NCBI Taxonomy" id="358742"/>
    <lineage>
        <taxon>Bacteria</taxon>
        <taxon>Bacillati</taxon>
        <taxon>Bacillota</taxon>
        <taxon>Clostridia</taxon>
        <taxon>Lachnospirales</taxon>
        <taxon>Lachnospiraceae</taxon>
        <taxon>Enterocloster</taxon>
    </lineage>
</organism>
<keyword evidence="2" id="KW-0472">Membrane</keyword>
<evidence type="ECO:0000313" key="3">
    <source>
        <dbReference type="EMBL" id="MCG4748736.1"/>
    </source>
</evidence>